<feature type="domain" description="E3 ubiquitin-protein ligase UBR-like C-terminal" evidence="2">
    <location>
        <begin position="9"/>
        <end position="59"/>
    </location>
</feature>
<dbReference type="GO" id="GO:0071596">
    <property type="term" value="P:ubiquitin-dependent protein catabolic process via the N-end rule pathway"/>
    <property type="evidence" value="ECO:0007669"/>
    <property type="project" value="UniProtKB-UniRule"/>
</dbReference>
<dbReference type="EC" id="2.3.2.27" evidence="1"/>
<dbReference type="Proteomes" id="UP000053660">
    <property type="component" value="Unassembled WGS sequence"/>
</dbReference>
<name>A0A0B1T4V0_OESDE</name>
<comment type="catalytic activity">
    <reaction evidence="1">
        <text>S-ubiquitinyl-[E2 ubiquitin-conjugating enzyme]-L-cysteine + [acceptor protein]-L-lysine = [E2 ubiquitin-conjugating enzyme]-L-cysteine + N(6)-ubiquitinyl-[acceptor protein]-L-lysine.</text>
        <dbReference type="EC" id="2.3.2.27"/>
    </reaction>
</comment>
<reference evidence="3 4" key="1">
    <citation type="submission" date="2014-03" db="EMBL/GenBank/DDBJ databases">
        <title>Draft genome of the hookworm Oesophagostomum dentatum.</title>
        <authorList>
            <person name="Mitreva M."/>
        </authorList>
    </citation>
    <scope>NUCLEOTIDE SEQUENCE [LARGE SCALE GENOMIC DNA]</scope>
    <source>
        <strain evidence="3 4">OD-Hann</strain>
    </source>
</reference>
<dbReference type="AlphaFoldDB" id="A0A0B1T4V0"/>
<dbReference type="EMBL" id="KN552612">
    <property type="protein sequence ID" value="KHJ90827.1"/>
    <property type="molecule type" value="Genomic_DNA"/>
</dbReference>
<comment type="function">
    <text evidence="1">Ubiquitin ligase protein which is a component of the N-end rule pathway. Recognizes and binds to proteins bearing specific N-terminal residues that are destabilizing according to the N-end rule, leading to their ubiquitination and subsequent degradation.</text>
</comment>
<keyword evidence="1" id="KW-0479">Metal-binding</keyword>
<dbReference type="GO" id="GO:0061630">
    <property type="term" value="F:ubiquitin protein ligase activity"/>
    <property type="evidence" value="ECO:0007669"/>
    <property type="project" value="UniProtKB-UniRule"/>
</dbReference>
<dbReference type="InterPro" id="IPR044046">
    <property type="entry name" value="E3_ligase_UBR-like_C"/>
</dbReference>
<organism evidence="3 4">
    <name type="scientific">Oesophagostomum dentatum</name>
    <name type="common">Nodular worm</name>
    <dbReference type="NCBI Taxonomy" id="61180"/>
    <lineage>
        <taxon>Eukaryota</taxon>
        <taxon>Metazoa</taxon>
        <taxon>Ecdysozoa</taxon>
        <taxon>Nematoda</taxon>
        <taxon>Chromadorea</taxon>
        <taxon>Rhabditida</taxon>
        <taxon>Rhabditina</taxon>
        <taxon>Rhabditomorpha</taxon>
        <taxon>Strongyloidea</taxon>
        <taxon>Strongylidae</taxon>
        <taxon>Oesophagostomum</taxon>
    </lineage>
</organism>
<keyword evidence="1" id="KW-0863">Zinc-finger</keyword>
<comment type="similarity">
    <text evidence="1">Belongs to the E3 ubiquitin-protein ligase UBR1-like family.</text>
</comment>
<sequence length="208" mass="23526">MEPLMWRPFLLLDLPQEYDVLFSRYFQRQCINCNKAPLFPFVCLLCSTLVCLDTCCSISDVGHERTLPTNEVERAPLFPFVCLLCSTLVCLDTCCSISDVGHERTLPTNEVERHSMECGGDACCFIALNSSLIVVVREGLAAVWGSVYLDAHGEEDRNLRRGKPLFLSARRVDCLRSDWAEQEFERTGATWSTMAGLQQLLKDAHLLR</sequence>
<gene>
    <name evidence="3" type="ORF">OESDEN_09318</name>
</gene>
<dbReference type="UniPathway" id="UPA00143"/>
<keyword evidence="4" id="KW-1185">Reference proteome</keyword>
<feature type="domain" description="E3 ubiquitin-protein ligase UBR-like C-terminal" evidence="2">
    <location>
        <begin position="74"/>
        <end position="180"/>
    </location>
</feature>
<evidence type="ECO:0000313" key="3">
    <source>
        <dbReference type="EMBL" id="KHJ90827.1"/>
    </source>
</evidence>
<dbReference type="GO" id="GO:0008270">
    <property type="term" value="F:zinc ion binding"/>
    <property type="evidence" value="ECO:0007669"/>
    <property type="project" value="UniProtKB-UniRule"/>
</dbReference>
<dbReference type="InterPro" id="IPR039164">
    <property type="entry name" value="UBR1-like"/>
</dbReference>
<dbReference type="GO" id="GO:0000151">
    <property type="term" value="C:ubiquitin ligase complex"/>
    <property type="evidence" value="ECO:0007669"/>
    <property type="project" value="TreeGrafter"/>
</dbReference>
<dbReference type="PANTHER" id="PTHR21497:SF39">
    <property type="entry name" value="E3 UBIQUITIN-PROTEIN LIGASE UBR3"/>
    <property type="match status" value="1"/>
</dbReference>
<proteinExistence type="inferred from homology"/>
<dbReference type="Pfam" id="PF18995">
    <property type="entry name" value="PRT6_C"/>
    <property type="match status" value="2"/>
</dbReference>
<evidence type="ECO:0000313" key="4">
    <source>
        <dbReference type="Proteomes" id="UP000053660"/>
    </source>
</evidence>
<evidence type="ECO:0000259" key="2">
    <source>
        <dbReference type="Pfam" id="PF18995"/>
    </source>
</evidence>
<keyword evidence="1" id="KW-0808">Transferase</keyword>
<dbReference type="PANTHER" id="PTHR21497">
    <property type="entry name" value="UBIQUITIN LIGASE E3 ALPHA-RELATED"/>
    <property type="match status" value="1"/>
</dbReference>
<dbReference type="OrthoDB" id="15304at2759"/>
<evidence type="ECO:0000256" key="1">
    <source>
        <dbReference type="RuleBase" id="RU366018"/>
    </source>
</evidence>
<dbReference type="GO" id="GO:0005737">
    <property type="term" value="C:cytoplasm"/>
    <property type="evidence" value="ECO:0007669"/>
    <property type="project" value="TreeGrafter"/>
</dbReference>
<accession>A0A0B1T4V0</accession>
<dbReference type="GO" id="GO:0016567">
    <property type="term" value="P:protein ubiquitination"/>
    <property type="evidence" value="ECO:0007669"/>
    <property type="project" value="UniProtKB-UniRule"/>
</dbReference>
<comment type="pathway">
    <text evidence="1">Protein modification; protein ubiquitination.</text>
</comment>
<keyword evidence="1" id="KW-0862">Zinc</keyword>
<protein>
    <recommendedName>
        <fullName evidence="1">E3 ubiquitin-protein ligase</fullName>
        <ecNumber evidence="1">2.3.2.27</ecNumber>
    </recommendedName>
</protein>
<keyword evidence="1" id="KW-0833">Ubl conjugation pathway</keyword>